<evidence type="ECO:0000313" key="2">
    <source>
        <dbReference type="Proteomes" id="UP001597534"/>
    </source>
</evidence>
<proteinExistence type="predicted"/>
<protein>
    <recommendedName>
        <fullName evidence="3">Lipoprotein</fullName>
    </recommendedName>
</protein>
<reference evidence="2" key="1">
    <citation type="journal article" date="2019" name="Int. J. Syst. Evol. Microbiol.">
        <title>The Global Catalogue of Microorganisms (GCM) 10K type strain sequencing project: providing services to taxonomists for standard genome sequencing and annotation.</title>
        <authorList>
            <consortium name="The Broad Institute Genomics Platform"/>
            <consortium name="The Broad Institute Genome Sequencing Center for Infectious Disease"/>
            <person name="Wu L."/>
            <person name="Ma J."/>
        </authorList>
    </citation>
    <scope>NUCLEOTIDE SEQUENCE [LARGE SCALE GENOMIC DNA]</scope>
    <source>
        <strain evidence="2">KCTC 22671</strain>
    </source>
</reference>
<evidence type="ECO:0000313" key="1">
    <source>
        <dbReference type="EMBL" id="MFD2891571.1"/>
    </source>
</evidence>
<sequence length="181" mass="20349">MKKIILFLMVACTTFSCCNDDDNKTIAEIDKLPPLTTTGTNKAGCLVNGVAFLPKGYSPNGSNTQVYYDGESFTLSITQNTDIDLKTIGIFSNNTELHNNVSIPLILSEFANNSRYGLYTILNDNYQNNQQYQTTDLITGELKVTYHNYEEAIISGTFWFDAINSDGEKVEIREGRFDMKY</sequence>
<name>A0ABW5YKL2_9FLAO</name>
<comment type="caution">
    <text evidence="1">The sequence shown here is derived from an EMBL/GenBank/DDBJ whole genome shotgun (WGS) entry which is preliminary data.</text>
</comment>
<accession>A0ABW5YKL2</accession>
<dbReference type="Proteomes" id="UP001597534">
    <property type="component" value="Unassembled WGS sequence"/>
</dbReference>
<dbReference type="RefSeq" id="WP_379811153.1">
    <property type="nucleotide sequence ID" value="NZ_JBHUPC010000012.1"/>
</dbReference>
<evidence type="ECO:0008006" key="3">
    <source>
        <dbReference type="Google" id="ProtNLM"/>
    </source>
</evidence>
<dbReference type="EMBL" id="JBHUPC010000012">
    <property type="protein sequence ID" value="MFD2891571.1"/>
    <property type="molecule type" value="Genomic_DNA"/>
</dbReference>
<keyword evidence="2" id="KW-1185">Reference proteome</keyword>
<organism evidence="1 2">
    <name type="scientific">Flavobacterium chuncheonense</name>
    <dbReference type="NCBI Taxonomy" id="2026653"/>
    <lineage>
        <taxon>Bacteria</taxon>
        <taxon>Pseudomonadati</taxon>
        <taxon>Bacteroidota</taxon>
        <taxon>Flavobacteriia</taxon>
        <taxon>Flavobacteriales</taxon>
        <taxon>Flavobacteriaceae</taxon>
        <taxon>Flavobacterium</taxon>
    </lineage>
</organism>
<gene>
    <name evidence="1" type="ORF">ACFS5J_06030</name>
</gene>
<dbReference type="PROSITE" id="PS51257">
    <property type="entry name" value="PROKAR_LIPOPROTEIN"/>
    <property type="match status" value="1"/>
</dbReference>